<feature type="region of interest" description="Disordered" evidence="6">
    <location>
        <begin position="229"/>
        <end position="327"/>
    </location>
</feature>
<dbReference type="InterPro" id="IPR016197">
    <property type="entry name" value="Chromo-like_dom_sf"/>
</dbReference>
<keyword evidence="3" id="KW-0805">Transcription regulation</keyword>
<dbReference type="OMA" id="TTEERCE"/>
<keyword evidence="2" id="KW-0678">Repressor</keyword>
<dbReference type="CDD" id="cd18646">
    <property type="entry name" value="CD_Cbx7"/>
    <property type="match status" value="1"/>
</dbReference>
<organism evidence="8 9">
    <name type="scientific">Cyprinodon variegatus</name>
    <name type="common">Sheepshead minnow</name>
    <dbReference type="NCBI Taxonomy" id="28743"/>
    <lineage>
        <taxon>Eukaryota</taxon>
        <taxon>Metazoa</taxon>
        <taxon>Chordata</taxon>
        <taxon>Craniata</taxon>
        <taxon>Vertebrata</taxon>
        <taxon>Euteleostomi</taxon>
        <taxon>Actinopterygii</taxon>
        <taxon>Neopterygii</taxon>
        <taxon>Teleostei</taxon>
        <taxon>Neoteleostei</taxon>
        <taxon>Acanthomorphata</taxon>
        <taxon>Ovalentaria</taxon>
        <taxon>Atherinomorphae</taxon>
        <taxon>Cyprinodontiformes</taxon>
        <taxon>Cyprinodontidae</taxon>
        <taxon>Cyprinodon</taxon>
    </lineage>
</organism>
<evidence type="ECO:0000256" key="6">
    <source>
        <dbReference type="SAM" id="MobiDB-lite"/>
    </source>
</evidence>
<dbReference type="InterPro" id="IPR033773">
    <property type="entry name" value="CBX7_C"/>
</dbReference>
<dbReference type="PROSITE" id="PS50013">
    <property type="entry name" value="CHROMO_2"/>
    <property type="match status" value="1"/>
</dbReference>
<sequence>MELSSIGEQVFAVESITKKRIRKGHVEYLLKWQGWPPENSTWEPEDNILDPLLVMAYEANQEKLRSLSFRKKGLRPRKLVLRNIFGMDLRSAHKDDEKPPPRLRLSLTRSMSTDVEQACRRQARRRSRQRVTKVYSKHSKSFHGQKMKLGLMEKDWGGTSEEEKNGCDSNTEERCGDSLYGQSECSSTPFLEEEDMDMEEEEKNVSPDLWPNGVIFATIPNHTNALEQSKDNTLASEAKPEGLVPPSGRSHSAEAKGVEACSEPPKEEKKNATSVIVRFQGSGKTAGEAVSVPHESELKKNEARSDNQSVIVTASERPKGPTEAPRPGKVIVTNVTVNSLTVTFKEATGAEGFFNGF</sequence>
<evidence type="ECO:0000256" key="5">
    <source>
        <dbReference type="ARBA" id="ARBA00023242"/>
    </source>
</evidence>
<dbReference type="RefSeq" id="XP_015243390.1">
    <property type="nucleotide sequence ID" value="XM_015387904.1"/>
</dbReference>
<dbReference type="SMART" id="SM00298">
    <property type="entry name" value="CHROMO"/>
    <property type="match status" value="1"/>
</dbReference>
<comment type="subcellular location">
    <subcellularLocation>
        <location evidence="1">Nucleus</location>
    </subcellularLocation>
</comment>
<evidence type="ECO:0000313" key="8">
    <source>
        <dbReference type="Ensembl" id="ENSCVAP00000025334.1"/>
    </source>
</evidence>
<dbReference type="PROSITE" id="PS00598">
    <property type="entry name" value="CHROMO_1"/>
    <property type="match status" value="1"/>
</dbReference>
<dbReference type="Pfam" id="PF17218">
    <property type="entry name" value="CBX7_C"/>
    <property type="match status" value="1"/>
</dbReference>
<dbReference type="GO" id="GO:0035102">
    <property type="term" value="C:PRC1 complex"/>
    <property type="evidence" value="ECO:0007669"/>
    <property type="project" value="InterPro"/>
</dbReference>
<dbReference type="InterPro" id="IPR023779">
    <property type="entry name" value="Chromodomain_CS"/>
</dbReference>
<feature type="compositionally biased region" description="Basic residues" evidence="6">
    <location>
        <begin position="121"/>
        <end position="139"/>
    </location>
</feature>
<name>A0A3Q2E204_CYPVA</name>
<dbReference type="STRING" id="28743.ENSCVAP00000025334"/>
<dbReference type="Proteomes" id="UP000265020">
    <property type="component" value="Unassembled WGS sequence"/>
</dbReference>
<dbReference type="InterPro" id="IPR000953">
    <property type="entry name" value="Chromo/chromo_shadow_dom"/>
</dbReference>
<evidence type="ECO:0000256" key="2">
    <source>
        <dbReference type="ARBA" id="ARBA00022491"/>
    </source>
</evidence>
<feature type="domain" description="Chromo" evidence="7">
    <location>
        <begin position="11"/>
        <end position="69"/>
    </location>
</feature>
<proteinExistence type="predicted"/>
<dbReference type="InterPro" id="IPR023780">
    <property type="entry name" value="Chromo_domain"/>
</dbReference>
<reference evidence="8" key="1">
    <citation type="submission" date="2025-05" db="UniProtKB">
        <authorList>
            <consortium name="Ensembl"/>
        </authorList>
    </citation>
    <scope>IDENTIFICATION</scope>
</reference>
<dbReference type="KEGG" id="cvg:107093081"/>
<evidence type="ECO:0000259" key="7">
    <source>
        <dbReference type="PROSITE" id="PS50013"/>
    </source>
</evidence>
<keyword evidence="9" id="KW-1185">Reference proteome</keyword>
<feature type="compositionally biased region" description="Basic and acidic residues" evidence="6">
    <location>
        <begin position="157"/>
        <end position="176"/>
    </location>
</feature>
<dbReference type="Ensembl" id="ENSCVAT00000001934.1">
    <property type="protein sequence ID" value="ENSCVAP00000025325.1"/>
    <property type="gene ID" value="ENSCVAG00000010046.1"/>
</dbReference>
<dbReference type="GeneID" id="107093081"/>
<evidence type="ECO:0000256" key="3">
    <source>
        <dbReference type="ARBA" id="ARBA00023015"/>
    </source>
</evidence>
<evidence type="ECO:0000256" key="4">
    <source>
        <dbReference type="ARBA" id="ARBA00023163"/>
    </source>
</evidence>
<dbReference type="GeneTree" id="ENSGT00940000158365"/>
<dbReference type="PRINTS" id="PR00504">
    <property type="entry name" value="CHROMODOMAIN"/>
</dbReference>
<dbReference type="FunFam" id="2.40.50.40:FF:000006">
    <property type="entry name" value="Chromobox protein homolog 7"/>
    <property type="match status" value="1"/>
</dbReference>
<feature type="compositionally biased region" description="Polar residues" evidence="6">
    <location>
        <begin position="180"/>
        <end position="189"/>
    </location>
</feature>
<protein>
    <submittedName>
        <fullName evidence="8">Chromobox homolog 7a</fullName>
    </submittedName>
</protein>
<keyword evidence="4" id="KW-0804">Transcription</keyword>
<dbReference type="Ensembl" id="ENSCVAT00000001914.1">
    <property type="protein sequence ID" value="ENSCVAP00000025334.1"/>
    <property type="gene ID" value="ENSCVAG00000010046.1"/>
</dbReference>
<dbReference type="InterPro" id="IPR017984">
    <property type="entry name" value="Chromo_dom_subgr"/>
</dbReference>
<feature type="compositionally biased region" description="Basic and acidic residues" evidence="6">
    <location>
        <begin position="294"/>
        <end position="305"/>
    </location>
</feature>
<feature type="region of interest" description="Disordered" evidence="6">
    <location>
        <begin position="157"/>
        <end position="189"/>
    </location>
</feature>
<dbReference type="AlphaFoldDB" id="A0A3Q2E204"/>
<dbReference type="PANTHER" id="PTHR47277:SF1">
    <property type="entry name" value="CHROMOBOX PROTEIN HOMOLOG 7"/>
    <property type="match status" value="1"/>
</dbReference>
<evidence type="ECO:0000256" key="1">
    <source>
        <dbReference type="ARBA" id="ARBA00004123"/>
    </source>
</evidence>
<evidence type="ECO:0000313" key="9">
    <source>
        <dbReference type="Proteomes" id="UP000265020"/>
    </source>
</evidence>
<dbReference type="OrthoDB" id="1918685at2759"/>
<dbReference type="GO" id="GO:0000122">
    <property type="term" value="P:negative regulation of transcription by RNA polymerase II"/>
    <property type="evidence" value="ECO:0007669"/>
    <property type="project" value="TreeGrafter"/>
</dbReference>
<dbReference type="Pfam" id="PF00385">
    <property type="entry name" value="Chromo"/>
    <property type="match status" value="1"/>
</dbReference>
<dbReference type="CTD" id="550551"/>
<accession>A0A3Q2E204</accession>
<feature type="region of interest" description="Disordered" evidence="6">
    <location>
        <begin position="120"/>
        <end position="139"/>
    </location>
</feature>
<dbReference type="InterPro" id="IPR043000">
    <property type="entry name" value="CBX7"/>
</dbReference>
<keyword evidence="5" id="KW-0539">Nucleus</keyword>
<dbReference type="PANTHER" id="PTHR47277">
    <property type="entry name" value="CHROMOBOX PROTEIN HOMOLOG 7"/>
    <property type="match status" value="1"/>
</dbReference>
<dbReference type="Gene3D" id="2.40.50.40">
    <property type="match status" value="1"/>
</dbReference>
<dbReference type="SUPFAM" id="SSF54160">
    <property type="entry name" value="Chromo domain-like"/>
    <property type="match status" value="1"/>
</dbReference>